<organism evidence="11 12">
    <name type="scientific">Tetrahymena thermophila (strain SB210)</name>
    <dbReference type="NCBI Taxonomy" id="312017"/>
    <lineage>
        <taxon>Eukaryota</taxon>
        <taxon>Sar</taxon>
        <taxon>Alveolata</taxon>
        <taxon>Ciliophora</taxon>
        <taxon>Intramacronucleata</taxon>
        <taxon>Oligohymenophorea</taxon>
        <taxon>Hymenostomatida</taxon>
        <taxon>Tetrahymenina</taxon>
        <taxon>Tetrahymenidae</taxon>
        <taxon>Tetrahymena</taxon>
    </lineage>
</organism>
<dbReference type="InterPro" id="IPR036770">
    <property type="entry name" value="Ankyrin_rpt-contain_sf"/>
</dbReference>
<dbReference type="SUPFAM" id="SSF90229">
    <property type="entry name" value="CCCH zinc finger"/>
    <property type="match status" value="1"/>
</dbReference>
<gene>
    <name evidence="11" type="ORF">TTHERM_00522340</name>
</gene>
<keyword evidence="4 7" id="KW-0862">Zinc</keyword>
<evidence type="ECO:0000256" key="9">
    <source>
        <dbReference type="SAM" id="MobiDB-lite"/>
    </source>
</evidence>
<sequence length="785" mass="90617">MIKSSSQVQKILEKIQKKYPDVTRKQNHENNLTSFDTSSQNVGLSQTINQALSSKPSTSQGRIQTIKGQSFSNKNISLIAQKQHNFSRINKSSNSSPQRKTKGQQSTNTFNNTQNNFSNNQTLNGLSLLNNQHKPSLEYNNYIENLEKKLNELNGNKNSEKKNINLLYKPQDTLKKRTSQKKLKMCRQFVITGLCRYGQTCQFAHNIQELDIQYIPKVWSKHFDQHKKSNQYLSELKYNFPDKQYLRDNYSDQEEKYDEDKDFDDQENQMSYPEINNDNTDQKQSEGSYLGRKSATNLQHLQQSSIIEKQQKDYSSIIKKYNQTSLSFNKKPQSASQTMLTKRMSNIDDYIVDINKIINQRGRSLLLEAVLLGQLDVVKELLLKGANPSITDWSGNDCILYSIKKNSTDILRYLLDYSQFELDLNKRFGTSETTYLIYAAQNSLKNIVIILLAQGADPNIQDQQKRTALTFAVKNNDKDTIQALCENGAVGTIVDDFNKTPVDYAFTKKQLDIVTYLFKKGGVFADQKKNRKVMFFAAENNLIDLIHEMIQRNNPISDKDHLGNSILMLLYKNRHFDNILKMIEELNLTNQICEKNNNGDCVLTLMSKEGNEYLAIQLIQRYSGQININIQDKEGKTCLIYACEHGLDSLVELLLQKGADCNIYDRNWDTPLLLASKNNHLMCVRYILQYAKGIDILWKDQYQNTARNCSQSVAIKSLISQYMIEQDKMSDSLIKELEDEEFNLKQYFDQQANNTSTSQITQKKSSIIDYSQQKKLFRISKKYGK</sequence>
<feature type="domain" description="C3H1-type" evidence="10">
    <location>
        <begin position="180"/>
        <end position="208"/>
    </location>
</feature>
<feature type="compositionally biased region" description="Polar residues" evidence="9">
    <location>
        <begin position="29"/>
        <end position="40"/>
    </location>
</feature>
<dbReference type="GeneID" id="7838705"/>
<evidence type="ECO:0000256" key="3">
    <source>
        <dbReference type="ARBA" id="ARBA00022771"/>
    </source>
</evidence>
<dbReference type="GO" id="GO:0010468">
    <property type="term" value="P:regulation of gene expression"/>
    <property type="evidence" value="ECO:0007669"/>
    <property type="project" value="UniProtKB-ARBA"/>
</dbReference>
<dbReference type="Proteomes" id="UP000009168">
    <property type="component" value="Unassembled WGS sequence"/>
</dbReference>
<dbReference type="RefSeq" id="XP_001014412.2">
    <property type="nucleotide sequence ID" value="XM_001014412.2"/>
</dbReference>
<feature type="region of interest" description="Disordered" evidence="9">
    <location>
        <begin position="84"/>
        <end position="116"/>
    </location>
</feature>
<feature type="zinc finger region" description="C3H1-type" evidence="7">
    <location>
        <begin position="180"/>
        <end position="208"/>
    </location>
</feature>
<dbReference type="PANTHER" id="PTHR24198">
    <property type="entry name" value="ANKYRIN REPEAT AND PROTEIN KINASE DOMAIN-CONTAINING PROTEIN"/>
    <property type="match status" value="1"/>
</dbReference>
<dbReference type="InterPro" id="IPR000571">
    <property type="entry name" value="Znf_CCCH"/>
</dbReference>
<feature type="repeat" description="ANK" evidence="6">
    <location>
        <begin position="431"/>
        <end position="463"/>
    </location>
</feature>
<dbReference type="Gene3D" id="4.10.1000.10">
    <property type="entry name" value="Zinc finger, CCCH-type"/>
    <property type="match status" value="1"/>
</dbReference>
<keyword evidence="5 6" id="KW-0040">ANK repeat</keyword>
<keyword evidence="12" id="KW-1185">Reference proteome</keyword>
<dbReference type="SMART" id="SM00356">
    <property type="entry name" value="ZnF_C3H1"/>
    <property type="match status" value="1"/>
</dbReference>
<dbReference type="KEGG" id="tet:TTHERM_00522340"/>
<evidence type="ECO:0000256" key="2">
    <source>
        <dbReference type="ARBA" id="ARBA00022737"/>
    </source>
</evidence>
<feature type="region of interest" description="Disordered" evidence="9">
    <location>
        <begin position="21"/>
        <end position="40"/>
    </location>
</feature>
<evidence type="ECO:0000313" key="11">
    <source>
        <dbReference type="EMBL" id="EAR94167.2"/>
    </source>
</evidence>
<evidence type="ECO:0000256" key="6">
    <source>
        <dbReference type="PROSITE-ProRule" id="PRU00023"/>
    </source>
</evidence>
<dbReference type="PANTHER" id="PTHR24198:SF165">
    <property type="entry name" value="ANKYRIN REPEAT-CONTAINING PROTEIN-RELATED"/>
    <property type="match status" value="1"/>
</dbReference>
<keyword evidence="2" id="KW-0677">Repeat</keyword>
<dbReference type="InterPro" id="IPR036855">
    <property type="entry name" value="Znf_CCCH_sf"/>
</dbReference>
<feature type="repeat" description="ANK" evidence="6">
    <location>
        <begin position="361"/>
        <end position="393"/>
    </location>
</feature>
<keyword evidence="3 7" id="KW-0863">Zinc-finger</keyword>
<feature type="repeat" description="ANK" evidence="6">
    <location>
        <begin position="634"/>
        <end position="666"/>
    </location>
</feature>
<dbReference type="EMBL" id="GG662717">
    <property type="protein sequence ID" value="EAR94167.2"/>
    <property type="molecule type" value="Genomic_DNA"/>
</dbReference>
<reference evidence="12" key="1">
    <citation type="journal article" date="2006" name="PLoS Biol.">
        <title>Macronuclear genome sequence of the ciliate Tetrahymena thermophila, a model eukaryote.</title>
        <authorList>
            <person name="Eisen J.A."/>
            <person name="Coyne R.S."/>
            <person name="Wu M."/>
            <person name="Wu D."/>
            <person name="Thiagarajan M."/>
            <person name="Wortman J.R."/>
            <person name="Badger J.H."/>
            <person name="Ren Q."/>
            <person name="Amedeo P."/>
            <person name="Jones K.M."/>
            <person name="Tallon L.J."/>
            <person name="Delcher A.L."/>
            <person name="Salzberg S.L."/>
            <person name="Silva J.C."/>
            <person name="Haas B.J."/>
            <person name="Majoros W.H."/>
            <person name="Farzad M."/>
            <person name="Carlton J.M."/>
            <person name="Smith R.K. Jr."/>
            <person name="Garg J."/>
            <person name="Pearlman R.E."/>
            <person name="Karrer K.M."/>
            <person name="Sun L."/>
            <person name="Manning G."/>
            <person name="Elde N.C."/>
            <person name="Turkewitz A.P."/>
            <person name="Asai D.J."/>
            <person name="Wilkes D.E."/>
            <person name="Wang Y."/>
            <person name="Cai H."/>
            <person name="Collins K."/>
            <person name="Stewart B.A."/>
            <person name="Lee S.R."/>
            <person name="Wilamowska K."/>
            <person name="Weinberg Z."/>
            <person name="Ruzzo W.L."/>
            <person name="Wloga D."/>
            <person name="Gaertig J."/>
            <person name="Frankel J."/>
            <person name="Tsao C.-C."/>
            <person name="Gorovsky M.A."/>
            <person name="Keeling P.J."/>
            <person name="Waller R.F."/>
            <person name="Patron N.J."/>
            <person name="Cherry J.M."/>
            <person name="Stover N.A."/>
            <person name="Krieger C.J."/>
            <person name="del Toro C."/>
            <person name="Ryder H.F."/>
            <person name="Williamson S.C."/>
            <person name="Barbeau R.A."/>
            <person name="Hamilton E.P."/>
            <person name="Orias E."/>
        </authorList>
    </citation>
    <scope>NUCLEOTIDE SEQUENCE [LARGE SCALE GENOMIC DNA]</scope>
    <source>
        <strain evidence="12">SB210</strain>
    </source>
</reference>
<feature type="compositionally biased region" description="Polar residues" evidence="9">
    <location>
        <begin position="268"/>
        <end position="279"/>
    </location>
</feature>
<proteinExistence type="predicted"/>
<dbReference type="PROSITE" id="PS50297">
    <property type="entry name" value="ANK_REP_REGION"/>
    <property type="match status" value="2"/>
</dbReference>
<evidence type="ECO:0000256" key="5">
    <source>
        <dbReference type="ARBA" id="ARBA00023043"/>
    </source>
</evidence>
<evidence type="ECO:0000313" key="12">
    <source>
        <dbReference type="Proteomes" id="UP000009168"/>
    </source>
</evidence>
<dbReference type="SMART" id="SM00248">
    <property type="entry name" value="ANK"/>
    <property type="match status" value="9"/>
</dbReference>
<feature type="compositionally biased region" description="Low complexity" evidence="9">
    <location>
        <begin position="103"/>
        <end position="116"/>
    </location>
</feature>
<evidence type="ECO:0000256" key="7">
    <source>
        <dbReference type="PROSITE-ProRule" id="PRU00723"/>
    </source>
</evidence>
<dbReference type="AlphaFoldDB" id="I7LUK5"/>
<evidence type="ECO:0000259" key="10">
    <source>
        <dbReference type="PROSITE" id="PS50103"/>
    </source>
</evidence>
<evidence type="ECO:0000256" key="4">
    <source>
        <dbReference type="ARBA" id="ARBA00022833"/>
    </source>
</evidence>
<name>I7LUK5_TETTS</name>
<feature type="coiled-coil region" evidence="8">
    <location>
        <begin position="136"/>
        <end position="163"/>
    </location>
</feature>
<feature type="region of interest" description="Disordered" evidence="9">
    <location>
        <begin position="252"/>
        <end position="288"/>
    </location>
</feature>
<keyword evidence="8" id="KW-0175">Coiled coil</keyword>
<dbReference type="Pfam" id="PF00642">
    <property type="entry name" value="zf-CCCH"/>
    <property type="match status" value="1"/>
</dbReference>
<dbReference type="OrthoDB" id="10249694at2759"/>
<dbReference type="InterPro" id="IPR002110">
    <property type="entry name" value="Ankyrin_rpt"/>
</dbReference>
<dbReference type="Pfam" id="PF00023">
    <property type="entry name" value="Ank"/>
    <property type="match status" value="1"/>
</dbReference>
<dbReference type="GO" id="GO:0008270">
    <property type="term" value="F:zinc ion binding"/>
    <property type="evidence" value="ECO:0007669"/>
    <property type="project" value="UniProtKB-KW"/>
</dbReference>
<dbReference type="Pfam" id="PF12796">
    <property type="entry name" value="Ank_2"/>
    <property type="match status" value="2"/>
</dbReference>
<protein>
    <submittedName>
        <fullName evidence="11">Ankyrin repeat protein</fullName>
    </submittedName>
</protein>
<dbReference type="InParanoid" id="I7LUK5"/>
<feature type="compositionally biased region" description="Acidic residues" evidence="9">
    <location>
        <begin position="255"/>
        <end position="267"/>
    </location>
</feature>
<dbReference type="STRING" id="312017.I7LUK5"/>
<dbReference type="PROSITE" id="PS50103">
    <property type="entry name" value="ZF_C3H1"/>
    <property type="match status" value="1"/>
</dbReference>
<evidence type="ECO:0000256" key="1">
    <source>
        <dbReference type="ARBA" id="ARBA00022723"/>
    </source>
</evidence>
<dbReference type="SUPFAM" id="SSF48403">
    <property type="entry name" value="Ankyrin repeat"/>
    <property type="match status" value="1"/>
</dbReference>
<feature type="compositionally biased region" description="Polar residues" evidence="9">
    <location>
        <begin position="84"/>
        <end position="98"/>
    </location>
</feature>
<accession>I7LUK5</accession>
<dbReference type="PROSITE" id="PS50088">
    <property type="entry name" value="ANK_REPEAT"/>
    <property type="match status" value="3"/>
</dbReference>
<keyword evidence="1 7" id="KW-0479">Metal-binding</keyword>
<evidence type="ECO:0000256" key="8">
    <source>
        <dbReference type="SAM" id="Coils"/>
    </source>
</evidence>
<dbReference type="Gene3D" id="1.25.40.20">
    <property type="entry name" value="Ankyrin repeat-containing domain"/>
    <property type="match status" value="2"/>
</dbReference>